<dbReference type="Proteomes" id="UP000326396">
    <property type="component" value="Linkage Group LG17"/>
</dbReference>
<dbReference type="SUPFAM" id="SSF54001">
    <property type="entry name" value="Cysteine proteinases"/>
    <property type="match status" value="1"/>
</dbReference>
<keyword evidence="1" id="KW-0788">Thiol protease</keyword>
<gene>
    <name evidence="2" type="ORF">E3N88_17273</name>
</gene>
<dbReference type="PANTHER" id="PTHR46915:SF2">
    <property type="entry name" value="UBIQUITIN-LIKE PROTEASE 4"/>
    <property type="match status" value="1"/>
</dbReference>
<keyword evidence="1" id="KW-0645">Protease</keyword>
<dbReference type="PANTHER" id="PTHR46915">
    <property type="entry name" value="UBIQUITIN-LIKE PROTEASE 4-RELATED"/>
    <property type="match status" value="1"/>
</dbReference>
<dbReference type="EMBL" id="SZYD01000009">
    <property type="protein sequence ID" value="KAD5317327.1"/>
    <property type="molecule type" value="Genomic_DNA"/>
</dbReference>
<dbReference type="Gene3D" id="3.30.310.130">
    <property type="entry name" value="Ubiquitin-related"/>
    <property type="match status" value="1"/>
</dbReference>
<keyword evidence="3" id="KW-1185">Reference proteome</keyword>
<proteinExistence type="predicted"/>
<protein>
    <submittedName>
        <fullName evidence="2">Uncharacterized protein</fullName>
    </submittedName>
</protein>
<reference evidence="2 3" key="1">
    <citation type="submission" date="2019-05" db="EMBL/GenBank/DDBJ databases">
        <title>Mikania micrantha, genome provides insights into the molecular mechanism of rapid growth.</title>
        <authorList>
            <person name="Liu B."/>
        </authorList>
    </citation>
    <scope>NUCLEOTIDE SEQUENCE [LARGE SCALE GENOMIC DNA]</scope>
    <source>
        <strain evidence="2">NLD-2019</strain>
        <tissue evidence="2">Leaf</tissue>
    </source>
</reference>
<dbReference type="AlphaFoldDB" id="A0A5N6NUE0"/>
<name>A0A5N6NUE0_9ASTR</name>
<sequence length="518" mass="59108">MVSIKKSASEFSSNAQKIWNAITENKDLNLSVSKGVKQKRQPIKSMVNLKKIADRNLKTKVNLMKDSIFYSLSSVTKGRESSGTLVLALCKYYDYNKRGFQLNKETFFGFCTKEIAKIIGMEDKGSIYQENLDANENLEPSYVNDLRTEFSSSVGAFTVKQMKEILKNMTVNDAESKQRFRTLLTFYLIEQVLLCHRNCRVSTSLWSSVVDLDACERVNWAKATEDQLHKSMKEAQAWVEKNDSNQHIFTGATPAILYERIPSMRPNKLTDEEPPIQKWKPLRRDEKWMASALSKLTPSDILTCKHCSDSSENEHCSEILYPYCDAPNPVQIVYDDIDCLAIGKWLNDSIMNFYLRSHWSLIRICMPGKEANTGPVILHLDSLQSHDTSKIVENIARKNWSFFSLDSTAVEKVHFDEQWFEPKEAHAMRTRLKSLLIDLFQHAREDRNDVAASAPPAISEDNASIIHELGHLSLTSTGNLDYEMHQTEVENEAPVLVVDANRRSRAGRVLKSTVLYKS</sequence>
<dbReference type="OrthoDB" id="1752322at2759"/>
<keyword evidence="1" id="KW-0378">Hydrolase</keyword>
<accession>A0A5N6NUE0</accession>
<evidence type="ECO:0000313" key="2">
    <source>
        <dbReference type="EMBL" id="KAD5317327.1"/>
    </source>
</evidence>
<evidence type="ECO:0000256" key="1">
    <source>
        <dbReference type="ARBA" id="ARBA00022807"/>
    </source>
</evidence>
<evidence type="ECO:0000313" key="3">
    <source>
        <dbReference type="Proteomes" id="UP000326396"/>
    </source>
</evidence>
<dbReference type="GO" id="GO:0008234">
    <property type="term" value="F:cysteine-type peptidase activity"/>
    <property type="evidence" value="ECO:0007669"/>
    <property type="project" value="UniProtKB-KW"/>
</dbReference>
<dbReference type="InterPro" id="IPR038765">
    <property type="entry name" value="Papain-like_cys_pep_sf"/>
</dbReference>
<comment type="caution">
    <text evidence="2">The sequence shown here is derived from an EMBL/GenBank/DDBJ whole genome shotgun (WGS) entry which is preliminary data.</text>
</comment>
<organism evidence="2 3">
    <name type="scientific">Mikania micrantha</name>
    <name type="common">bitter vine</name>
    <dbReference type="NCBI Taxonomy" id="192012"/>
    <lineage>
        <taxon>Eukaryota</taxon>
        <taxon>Viridiplantae</taxon>
        <taxon>Streptophyta</taxon>
        <taxon>Embryophyta</taxon>
        <taxon>Tracheophyta</taxon>
        <taxon>Spermatophyta</taxon>
        <taxon>Magnoliopsida</taxon>
        <taxon>eudicotyledons</taxon>
        <taxon>Gunneridae</taxon>
        <taxon>Pentapetalae</taxon>
        <taxon>asterids</taxon>
        <taxon>campanulids</taxon>
        <taxon>Asterales</taxon>
        <taxon>Asteraceae</taxon>
        <taxon>Asteroideae</taxon>
        <taxon>Heliantheae alliance</taxon>
        <taxon>Eupatorieae</taxon>
        <taxon>Mikania</taxon>
    </lineage>
</organism>